<organism evidence="2 3">
    <name type="scientific">Candidatus Synechococcus spongiarum</name>
    <dbReference type="NCBI Taxonomy" id="431041"/>
    <lineage>
        <taxon>Bacteria</taxon>
        <taxon>Bacillati</taxon>
        <taxon>Cyanobacteriota</taxon>
        <taxon>Cyanophyceae</taxon>
        <taxon>Synechococcales</taxon>
        <taxon>Synechococcaceae</taxon>
        <taxon>Synechococcus</taxon>
    </lineage>
</organism>
<dbReference type="Pfam" id="PF23856">
    <property type="entry name" value="DUF7219"/>
    <property type="match status" value="1"/>
</dbReference>
<dbReference type="InterPro" id="IPR055643">
    <property type="entry name" value="DUF7219"/>
</dbReference>
<dbReference type="EMBL" id="FITM01000061">
    <property type="protein sequence ID" value="SAY38614.1"/>
    <property type="molecule type" value="Genomic_DNA"/>
</dbReference>
<gene>
    <name evidence="2" type="ORF">FLM9_515</name>
</gene>
<evidence type="ECO:0000313" key="2">
    <source>
        <dbReference type="EMBL" id="SAY38614.1"/>
    </source>
</evidence>
<evidence type="ECO:0000256" key="1">
    <source>
        <dbReference type="SAM" id="MobiDB-lite"/>
    </source>
</evidence>
<dbReference type="Proteomes" id="UP000182631">
    <property type="component" value="Unassembled WGS sequence"/>
</dbReference>
<sequence>MADHSYRPGPPPDGQGRPGPTNPLEAFSSYQGLDWTPKRLVFHQNLEAFADKVLLLVALQGSGKINQEQAFGCIHDLWKELKRSKRDLLG</sequence>
<dbReference type="RefSeq" id="WP_257242966.1">
    <property type="nucleotide sequence ID" value="NZ_FITM01000061.1"/>
</dbReference>
<evidence type="ECO:0000313" key="3">
    <source>
        <dbReference type="Proteomes" id="UP000182631"/>
    </source>
</evidence>
<proteinExistence type="predicted"/>
<name>A0A164YW65_9SYNE</name>
<reference evidence="3" key="1">
    <citation type="submission" date="2016-02" db="EMBL/GenBank/DDBJ databases">
        <authorList>
            <person name="liu f."/>
        </authorList>
    </citation>
    <scope>NUCLEOTIDE SEQUENCE [LARGE SCALE GENOMIC DNA]</scope>
</reference>
<accession>A0A164YW65</accession>
<feature type="region of interest" description="Disordered" evidence="1">
    <location>
        <begin position="1"/>
        <end position="27"/>
    </location>
</feature>
<protein>
    <submittedName>
        <fullName evidence="2">Uncharacterized protein</fullName>
    </submittedName>
</protein>
<dbReference type="AlphaFoldDB" id="A0A164YW65"/>
<keyword evidence="3" id="KW-1185">Reference proteome</keyword>